<evidence type="ECO:0000256" key="1">
    <source>
        <dbReference type="ARBA" id="ARBA00023125"/>
    </source>
</evidence>
<dbReference type="PANTHER" id="PTHR46797">
    <property type="entry name" value="HTH-TYPE TRANSCRIPTIONAL REGULATOR"/>
    <property type="match status" value="1"/>
</dbReference>
<dbReference type="EMBL" id="JAFBBK010000001">
    <property type="protein sequence ID" value="MBM7415718.1"/>
    <property type="molecule type" value="Genomic_DNA"/>
</dbReference>
<dbReference type="InterPro" id="IPR014710">
    <property type="entry name" value="RmlC-like_jellyroll"/>
</dbReference>
<keyword evidence="1" id="KW-0238">DNA-binding</keyword>
<dbReference type="Pfam" id="PF01381">
    <property type="entry name" value="HTH_3"/>
    <property type="match status" value="1"/>
</dbReference>
<reference evidence="3 4" key="1">
    <citation type="submission" date="2021-01" db="EMBL/GenBank/DDBJ databases">
        <title>Genomics of switchgrass bacterial isolates.</title>
        <authorList>
            <person name="Shade A."/>
        </authorList>
    </citation>
    <scope>NUCLEOTIDE SEQUENCE [LARGE SCALE GENOMIC DNA]</scope>
    <source>
        <strain evidence="3 4">PvP111</strain>
    </source>
</reference>
<dbReference type="SUPFAM" id="SSF47413">
    <property type="entry name" value="lambda repressor-like DNA-binding domains"/>
    <property type="match status" value="1"/>
</dbReference>
<proteinExistence type="predicted"/>
<name>A0ABS2KUU1_9NOCA</name>
<evidence type="ECO:0000313" key="4">
    <source>
        <dbReference type="Proteomes" id="UP000703038"/>
    </source>
</evidence>
<evidence type="ECO:0000313" key="3">
    <source>
        <dbReference type="EMBL" id="MBM7415718.1"/>
    </source>
</evidence>
<dbReference type="CDD" id="cd00093">
    <property type="entry name" value="HTH_XRE"/>
    <property type="match status" value="1"/>
</dbReference>
<keyword evidence="4" id="KW-1185">Reference proteome</keyword>
<protein>
    <submittedName>
        <fullName evidence="3">Transcriptional regulator with XRE-family HTH domain</fullName>
    </submittedName>
</protein>
<dbReference type="InterPro" id="IPR010982">
    <property type="entry name" value="Lambda_DNA-bd_dom_sf"/>
</dbReference>
<accession>A0ABS2KUU1</accession>
<sequence length="184" mass="19535">MSDSAPIAAIAASLVRERRRTGLSLAEVARRAGIAKSTLSQLESGTGNPSVETLWALSVTLNVPFARLVEPPRQEVRLVRRGEGPSIAAESSDYTATLLSSCPPTARRDLYLLAAEVGTPRLSDPHMHGVIEHVVVSSGRAVCGPVDATEELGPGDYLSYPGDVPHVFEALENGTTAVMVTEQY</sequence>
<dbReference type="InterPro" id="IPR001387">
    <property type="entry name" value="Cro/C1-type_HTH"/>
</dbReference>
<dbReference type="CDD" id="cd02209">
    <property type="entry name" value="cupin_XRE_C"/>
    <property type="match status" value="1"/>
</dbReference>
<dbReference type="PROSITE" id="PS50943">
    <property type="entry name" value="HTH_CROC1"/>
    <property type="match status" value="1"/>
</dbReference>
<dbReference type="Gene3D" id="1.10.260.40">
    <property type="entry name" value="lambda repressor-like DNA-binding domains"/>
    <property type="match status" value="1"/>
</dbReference>
<feature type="domain" description="HTH cro/C1-type" evidence="2">
    <location>
        <begin position="14"/>
        <end position="68"/>
    </location>
</feature>
<organism evidence="3 4">
    <name type="scientific">Rhodococcoides corynebacterioides</name>
    <dbReference type="NCBI Taxonomy" id="53972"/>
    <lineage>
        <taxon>Bacteria</taxon>
        <taxon>Bacillati</taxon>
        <taxon>Actinomycetota</taxon>
        <taxon>Actinomycetes</taxon>
        <taxon>Mycobacteriales</taxon>
        <taxon>Nocardiaceae</taxon>
        <taxon>Rhodococcoides</taxon>
    </lineage>
</organism>
<dbReference type="InterPro" id="IPR050807">
    <property type="entry name" value="TransReg_Diox_bact_type"/>
</dbReference>
<dbReference type="Proteomes" id="UP000703038">
    <property type="component" value="Unassembled WGS sequence"/>
</dbReference>
<dbReference type="Gene3D" id="2.60.120.10">
    <property type="entry name" value="Jelly Rolls"/>
    <property type="match status" value="1"/>
</dbReference>
<dbReference type="SUPFAM" id="SSF51182">
    <property type="entry name" value="RmlC-like cupins"/>
    <property type="match status" value="1"/>
</dbReference>
<comment type="caution">
    <text evidence="3">The sequence shown here is derived from an EMBL/GenBank/DDBJ whole genome shotgun (WGS) entry which is preliminary data.</text>
</comment>
<evidence type="ECO:0000259" key="2">
    <source>
        <dbReference type="PROSITE" id="PS50943"/>
    </source>
</evidence>
<dbReference type="SMART" id="SM00530">
    <property type="entry name" value="HTH_XRE"/>
    <property type="match status" value="1"/>
</dbReference>
<dbReference type="RefSeq" id="WP_056448549.1">
    <property type="nucleotide sequence ID" value="NZ_JAFBBK010000001.1"/>
</dbReference>
<dbReference type="InterPro" id="IPR011051">
    <property type="entry name" value="RmlC_Cupin_sf"/>
</dbReference>
<dbReference type="PANTHER" id="PTHR46797:SF1">
    <property type="entry name" value="METHYLPHOSPHONATE SYNTHASE"/>
    <property type="match status" value="1"/>
</dbReference>
<gene>
    <name evidence="3" type="ORF">JOE42_002451</name>
</gene>